<reference evidence="1" key="1">
    <citation type="submission" date="2020-05" db="EMBL/GenBank/DDBJ databases">
        <authorList>
            <person name="Chiriac C."/>
            <person name="Salcher M."/>
            <person name="Ghai R."/>
            <person name="Kavagutti S V."/>
        </authorList>
    </citation>
    <scope>NUCLEOTIDE SEQUENCE</scope>
</reference>
<evidence type="ECO:0000313" key="1">
    <source>
        <dbReference type="EMBL" id="CAB4192098.1"/>
    </source>
</evidence>
<accession>A0A6J5REN8</accession>
<proteinExistence type="predicted"/>
<organism evidence="1">
    <name type="scientific">uncultured Caudovirales phage</name>
    <dbReference type="NCBI Taxonomy" id="2100421"/>
    <lineage>
        <taxon>Viruses</taxon>
        <taxon>Duplodnaviria</taxon>
        <taxon>Heunggongvirae</taxon>
        <taxon>Uroviricota</taxon>
        <taxon>Caudoviricetes</taxon>
        <taxon>Peduoviridae</taxon>
        <taxon>Maltschvirus</taxon>
        <taxon>Maltschvirus maltsch</taxon>
    </lineage>
</organism>
<name>A0A6J5REN8_9CAUD</name>
<protein>
    <submittedName>
        <fullName evidence="1">Uncharacterized protein</fullName>
    </submittedName>
</protein>
<dbReference type="EMBL" id="LR797187">
    <property type="protein sequence ID" value="CAB4192098.1"/>
    <property type="molecule type" value="Genomic_DNA"/>
</dbReference>
<sequence length="147" mass="15102">MTIEEQLHDALAASVSLAVERDDLRATVEKLTVGAADELTAIKAEVSAKDARNAELTAAVDGLAAENVTLKALVAELQAGKVSASKEAAKIAASVGVSPVQISPADADKVSPEAVDHVAAFLALPVGSVERSAYFKAHKTVIVQGIF</sequence>
<gene>
    <name evidence="1" type="ORF">UFOVP1233_5</name>
</gene>
<dbReference type="Gene3D" id="1.20.5.1700">
    <property type="match status" value="1"/>
</dbReference>